<evidence type="ECO:0000256" key="8">
    <source>
        <dbReference type="ARBA" id="ARBA00023242"/>
    </source>
</evidence>
<comment type="function">
    <text evidence="10">Bifunctional mRNA-capping enzyme exhibiting RNA 5'-triphosphate monophosphatase activity in the N-terminal part and mRNA guanylyltransferase activity in the C-terminal part. Catalyzes the first two steps of cap formation: by removing the gamma-phosphate from the 5'-triphosphate end of nascent mRNA to yield a diphosphate end, and by transferring the GMP moiety of GTP to the 5'-diphosphate terminus of RNA via a covalent enzyme-GMP reaction intermediate.</text>
</comment>
<feature type="domain" description="mRNA capping enzyme adenylation" evidence="14">
    <location>
        <begin position="268"/>
        <end position="459"/>
    </location>
</feature>
<feature type="binding site" evidence="12">
    <location>
        <position position="295"/>
    </location>
    <ligand>
        <name>GTP</name>
        <dbReference type="ChEBI" id="CHEBI:37565"/>
    </ligand>
</feature>
<evidence type="ECO:0000259" key="14">
    <source>
        <dbReference type="Pfam" id="PF01331"/>
    </source>
</evidence>
<feature type="region of interest" description="Disordered" evidence="13">
    <location>
        <begin position="158"/>
        <end position="226"/>
    </location>
</feature>
<feature type="domain" description="mRNA capping enzyme C-terminal" evidence="15">
    <location>
        <begin position="463"/>
        <end position="558"/>
    </location>
</feature>
<dbReference type="InterPro" id="IPR001339">
    <property type="entry name" value="mRNA_cap_enzyme_adenylation"/>
</dbReference>
<dbReference type="GO" id="GO:0005634">
    <property type="term" value="C:nucleus"/>
    <property type="evidence" value="ECO:0007669"/>
    <property type="project" value="UniProtKB-SubCell"/>
</dbReference>
<dbReference type="Gene3D" id="2.40.50.140">
    <property type="entry name" value="Nucleic acid-binding proteins"/>
    <property type="match status" value="1"/>
</dbReference>
<evidence type="ECO:0000259" key="15">
    <source>
        <dbReference type="Pfam" id="PF03919"/>
    </source>
</evidence>
<dbReference type="SUPFAM" id="SSF52799">
    <property type="entry name" value="(Phosphotyrosine protein) phosphatases II"/>
    <property type="match status" value="1"/>
</dbReference>
<feature type="compositionally biased region" description="Basic residues" evidence="13">
    <location>
        <begin position="208"/>
        <end position="218"/>
    </location>
</feature>
<comment type="subcellular location">
    <subcellularLocation>
        <location evidence="1 10">Nucleus</location>
    </subcellularLocation>
</comment>
<dbReference type="OrthoDB" id="200924at2759"/>
<dbReference type="InterPro" id="IPR029021">
    <property type="entry name" value="Prot-tyrosine_phosphatase-like"/>
</dbReference>
<keyword evidence="6 10" id="KW-0506">mRNA capping</keyword>
<dbReference type="InterPro" id="IPR013846">
    <property type="entry name" value="mRNA_cap_enzyme_C"/>
</dbReference>
<dbReference type="GO" id="GO:0005524">
    <property type="term" value="F:ATP binding"/>
    <property type="evidence" value="ECO:0007669"/>
    <property type="project" value="InterPro"/>
</dbReference>
<evidence type="ECO:0000256" key="13">
    <source>
        <dbReference type="SAM" id="MobiDB-lite"/>
    </source>
</evidence>
<name>A0A814F4L5_9BILA</name>
<dbReference type="InterPro" id="IPR012340">
    <property type="entry name" value="NA-bd_OB-fold"/>
</dbReference>
<keyword evidence="17" id="KW-1185">Reference proteome</keyword>
<dbReference type="Gene3D" id="3.90.190.10">
    <property type="entry name" value="Protein tyrosine phosphatase superfamily"/>
    <property type="match status" value="2"/>
</dbReference>
<comment type="similarity">
    <text evidence="10">In the N-terminal section; belongs to the non-receptor class of the protein-tyrosine phosphatase family.</text>
</comment>
<keyword evidence="4 10" id="KW-0548">Nucleotidyltransferase</keyword>
<keyword evidence="5 10" id="KW-0547">Nucleotide-binding</keyword>
<keyword evidence="7 10" id="KW-0342">GTP-binding</keyword>
<feature type="region of interest" description="Disordered" evidence="13">
    <location>
        <begin position="569"/>
        <end position="592"/>
    </location>
</feature>
<dbReference type="Gene3D" id="3.30.470.30">
    <property type="entry name" value="DNA ligase/mRNA capping enzyme"/>
    <property type="match status" value="1"/>
</dbReference>
<dbReference type="GO" id="GO:0004651">
    <property type="term" value="F:polynucleotide 5'-phosphatase activity"/>
    <property type="evidence" value="ECO:0007669"/>
    <property type="project" value="UniProtKB-UniRule"/>
</dbReference>
<comment type="similarity">
    <text evidence="10">In the C-terminal section; belongs to the eukaryotic GTase family.</text>
</comment>
<dbReference type="EC" id="2.7.7.50" evidence="10"/>
<accession>A0A814F4L5</accession>
<comment type="catalytic activity">
    <reaction evidence="9">
        <text>a 5'-end diphospho-ribonucleoside in mRNA + GTP + H(+) = a 5'-end (5'-triphosphoguanosine)-ribonucleoside in mRNA + diphosphate</text>
        <dbReference type="Rhea" id="RHEA:67012"/>
        <dbReference type="Rhea" id="RHEA-COMP:17165"/>
        <dbReference type="Rhea" id="RHEA-COMP:17166"/>
        <dbReference type="ChEBI" id="CHEBI:15378"/>
        <dbReference type="ChEBI" id="CHEBI:33019"/>
        <dbReference type="ChEBI" id="CHEBI:37565"/>
        <dbReference type="ChEBI" id="CHEBI:167616"/>
        <dbReference type="ChEBI" id="CHEBI:167617"/>
        <dbReference type="EC" id="2.7.7.50"/>
    </reaction>
    <physiologicalReaction direction="left-to-right" evidence="9">
        <dbReference type="Rhea" id="RHEA:67013"/>
    </physiologicalReaction>
</comment>
<dbReference type="Pfam" id="PF03919">
    <property type="entry name" value="mRNA_cap_C"/>
    <property type="match status" value="1"/>
</dbReference>
<evidence type="ECO:0000256" key="2">
    <source>
        <dbReference type="ARBA" id="ARBA00022664"/>
    </source>
</evidence>
<dbReference type="FunFam" id="2.40.50.140:FF:000291">
    <property type="entry name" value="mRNA-capping enzyme"/>
    <property type="match status" value="1"/>
</dbReference>
<dbReference type="SUPFAM" id="SSF56091">
    <property type="entry name" value="DNA ligase/mRNA capping enzyme, catalytic domain"/>
    <property type="match status" value="1"/>
</dbReference>
<dbReference type="PANTHER" id="PTHR10367:SF17">
    <property type="entry name" value="MRNA-CAPPING ENZYME"/>
    <property type="match status" value="1"/>
</dbReference>
<dbReference type="EC" id="3.6.1.74" evidence="10"/>
<evidence type="ECO:0000256" key="9">
    <source>
        <dbReference type="ARBA" id="ARBA00044624"/>
    </source>
</evidence>
<evidence type="ECO:0000256" key="1">
    <source>
        <dbReference type="ARBA" id="ARBA00004123"/>
    </source>
</evidence>
<sequence length="592" mass="69032">MSKRTFDPLQLPNRWLNCPRKSNTLIAEKFVAFKVPLKTMFNPNVPIECRFTVQMLLDSVKKNFHKKIGMIIDLTNTTRFYDAETEVKSQGIKYVKIQCRGHGETPNRDQTDLFLKVVDQFMNFSVDMAINLFAEARPPGIYKQDYINELFNRYDPGGDIPVAPATPTWDLEGEEEERKPVVKSNSKTSSLSDDEDDFGIFENNQPAKKFRPQNQKRPRREESNVNPVFAVPDLPGVEPCSDLDEISRVRLETQGICNWNGAGFPGAQPVSMDQKNICLLYQKKYRVSWKADGTRYLMYINGRGRIYMLDRDNSVFCVHNLSFPDRQDLDRHLTSTLIDGEFVMDQDPSSNRKIPRFLIYDVVKFENEMMGQQNFDLRMQCIDRELIQPRYKALSSGKINREMEPFSVRKKDFFPLMETKKLISPEFAKKLAHGIDGLIYQPVDDPYKCGRCDSILKWKPPSMNSVDFRLDIVEFQEIGGLPEKIGYLYVNGFDKPFSNMKVTKAMRDLNGKIIECRWWENRWDFMRERTDKSYPNHYNTAMAVCESIKNPITEERLMEIVYDVERRRHMQPPPPHFHGQPYPQAPQGAYHH</sequence>
<gene>
    <name evidence="16" type="ORF">OXX778_LOCUS15194</name>
</gene>
<dbReference type="GO" id="GO:0004484">
    <property type="term" value="F:mRNA guanylyltransferase activity"/>
    <property type="evidence" value="ECO:0007669"/>
    <property type="project" value="UniProtKB-UniRule"/>
</dbReference>
<feature type="active site" description="N6-GMP-lysine intermediate" evidence="11">
    <location>
        <position position="290"/>
    </location>
</feature>
<dbReference type="Pfam" id="PF01331">
    <property type="entry name" value="mRNA_cap_enzyme"/>
    <property type="match status" value="1"/>
</dbReference>
<proteinExistence type="inferred from homology"/>
<evidence type="ECO:0000256" key="5">
    <source>
        <dbReference type="ARBA" id="ARBA00022741"/>
    </source>
</evidence>
<evidence type="ECO:0000256" key="3">
    <source>
        <dbReference type="ARBA" id="ARBA00022679"/>
    </source>
</evidence>
<dbReference type="AlphaFoldDB" id="A0A814F4L5"/>
<dbReference type="FunFam" id="3.30.470.30:FF:000040">
    <property type="entry name" value="mRNA-capping enzyme"/>
    <property type="match status" value="1"/>
</dbReference>
<keyword evidence="10" id="KW-0378">Hydrolase</keyword>
<evidence type="ECO:0000256" key="12">
    <source>
        <dbReference type="PIRSR" id="PIRSR036958-3"/>
    </source>
</evidence>
<dbReference type="GO" id="GO:0005525">
    <property type="term" value="F:GTP binding"/>
    <property type="evidence" value="ECO:0007669"/>
    <property type="project" value="UniProtKB-UniRule"/>
</dbReference>
<evidence type="ECO:0000313" key="16">
    <source>
        <dbReference type="EMBL" id="CAF0976501.1"/>
    </source>
</evidence>
<dbReference type="GO" id="GO:0006370">
    <property type="term" value="P:7-methylguanosine mRNA capping"/>
    <property type="evidence" value="ECO:0007669"/>
    <property type="project" value="UniProtKB-UniRule"/>
</dbReference>
<evidence type="ECO:0000256" key="11">
    <source>
        <dbReference type="PIRSR" id="PIRSR036958-2"/>
    </source>
</evidence>
<dbReference type="SUPFAM" id="SSF50249">
    <property type="entry name" value="Nucleic acid-binding proteins"/>
    <property type="match status" value="1"/>
</dbReference>
<evidence type="ECO:0000256" key="7">
    <source>
        <dbReference type="ARBA" id="ARBA00023134"/>
    </source>
</evidence>
<dbReference type="GO" id="GO:0004721">
    <property type="term" value="F:phosphoprotein phosphatase activity"/>
    <property type="evidence" value="ECO:0007669"/>
    <property type="project" value="UniProtKB-UniRule"/>
</dbReference>
<organism evidence="16 17">
    <name type="scientific">Brachionus calyciflorus</name>
    <dbReference type="NCBI Taxonomy" id="104777"/>
    <lineage>
        <taxon>Eukaryota</taxon>
        <taxon>Metazoa</taxon>
        <taxon>Spiralia</taxon>
        <taxon>Gnathifera</taxon>
        <taxon>Rotifera</taxon>
        <taxon>Eurotatoria</taxon>
        <taxon>Monogononta</taxon>
        <taxon>Pseudotrocha</taxon>
        <taxon>Ploima</taxon>
        <taxon>Brachionidae</taxon>
        <taxon>Brachionus</taxon>
    </lineage>
</organism>
<feature type="binding site" evidence="12">
    <location>
        <begin position="457"/>
        <end position="459"/>
    </location>
    <ligand>
        <name>GTP</name>
        <dbReference type="ChEBI" id="CHEBI:37565"/>
    </ligand>
</feature>
<keyword evidence="2 10" id="KW-0507">mRNA processing</keyword>
<dbReference type="InterPro" id="IPR017074">
    <property type="entry name" value="mRNA_cap_enz_bifunc"/>
</dbReference>
<dbReference type="PIRSF" id="PIRSF036958">
    <property type="entry name" value="mRNA_capping_HCE"/>
    <property type="match status" value="1"/>
</dbReference>
<dbReference type="PANTHER" id="PTHR10367">
    <property type="entry name" value="MRNA-CAPPING ENZYME"/>
    <property type="match status" value="1"/>
</dbReference>
<evidence type="ECO:0000313" key="17">
    <source>
        <dbReference type="Proteomes" id="UP000663879"/>
    </source>
</evidence>
<evidence type="ECO:0000256" key="10">
    <source>
        <dbReference type="PIRNR" id="PIRNR036958"/>
    </source>
</evidence>
<comment type="caution">
    <text evidence="16">The sequence shown here is derived from an EMBL/GenBank/DDBJ whole genome shotgun (WGS) entry which is preliminary data.</text>
</comment>
<dbReference type="CDD" id="cd07895">
    <property type="entry name" value="Adenylation_mRNA_capping"/>
    <property type="match status" value="1"/>
</dbReference>
<dbReference type="GO" id="GO:0140818">
    <property type="term" value="F:mRNA 5'-triphosphate monophosphatase activity"/>
    <property type="evidence" value="ECO:0007669"/>
    <property type="project" value="UniProtKB-EC"/>
</dbReference>
<evidence type="ECO:0000256" key="6">
    <source>
        <dbReference type="ARBA" id="ARBA00023042"/>
    </source>
</evidence>
<feature type="binding site" evidence="12">
    <location>
        <begin position="339"/>
        <end position="341"/>
    </location>
    <ligand>
        <name>GTP</name>
        <dbReference type="ChEBI" id="CHEBI:37565"/>
    </ligand>
</feature>
<reference evidence="16" key="1">
    <citation type="submission" date="2021-02" db="EMBL/GenBank/DDBJ databases">
        <authorList>
            <person name="Nowell W R."/>
        </authorList>
    </citation>
    <scope>NUCLEOTIDE SEQUENCE</scope>
    <source>
        <strain evidence="16">Ploen Becks lab</strain>
    </source>
</reference>
<evidence type="ECO:0000256" key="4">
    <source>
        <dbReference type="ARBA" id="ARBA00022695"/>
    </source>
</evidence>
<keyword evidence="8 10" id="KW-0539">Nucleus</keyword>
<comment type="catalytic activity">
    <reaction evidence="10">
        <text>a 5'-end triphospho-ribonucleoside in mRNA + H2O = a 5'-end diphospho-ribonucleoside in mRNA + phosphate + H(+)</text>
        <dbReference type="Rhea" id="RHEA:67004"/>
        <dbReference type="Rhea" id="RHEA-COMP:17164"/>
        <dbReference type="Rhea" id="RHEA-COMP:17165"/>
        <dbReference type="ChEBI" id="CHEBI:15377"/>
        <dbReference type="ChEBI" id="CHEBI:15378"/>
        <dbReference type="ChEBI" id="CHEBI:43474"/>
        <dbReference type="ChEBI" id="CHEBI:167616"/>
        <dbReference type="ChEBI" id="CHEBI:167618"/>
        <dbReference type="EC" id="3.6.1.74"/>
    </reaction>
</comment>
<keyword evidence="3 10" id="KW-0808">Transferase</keyword>
<feature type="binding site" evidence="12">
    <location>
        <position position="311"/>
    </location>
    <ligand>
        <name>GTP</name>
        <dbReference type="ChEBI" id="CHEBI:37565"/>
    </ligand>
</feature>
<feature type="binding site" evidence="12">
    <location>
        <begin position="527"/>
        <end position="532"/>
    </location>
    <ligand>
        <name>GTP</name>
        <dbReference type="ChEBI" id="CHEBI:37565"/>
    </ligand>
</feature>
<dbReference type="EMBL" id="CAJNOC010003299">
    <property type="protein sequence ID" value="CAF0976501.1"/>
    <property type="molecule type" value="Genomic_DNA"/>
</dbReference>
<dbReference type="InterPro" id="IPR051029">
    <property type="entry name" value="mRNA_Capping_Enz/RNA_Phosphat"/>
</dbReference>
<protein>
    <recommendedName>
        <fullName evidence="10">mRNA-capping enzyme</fullName>
    </recommendedName>
    <domain>
        <recommendedName>
            <fullName evidence="10">mRNA 5'-triphosphate monophosphatase</fullName>
            <ecNumber evidence="10">3.6.1.74</ecNumber>
        </recommendedName>
        <alternativeName>
            <fullName evidence="10">mRNA 5'-phosphatase</fullName>
        </alternativeName>
    </domain>
    <domain>
        <recommendedName>
            <fullName evidence="10">mRNA guanylyltransferase</fullName>
            <ecNumber evidence="10">2.7.7.50</ecNumber>
        </recommendedName>
        <alternativeName>
            <fullName evidence="10">GTP--RNA guanylyltransferase</fullName>
            <shortName evidence="10">GTase</shortName>
        </alternativeName>
    </domain>
</protein>
<dbReference type="Proteomes" id="UP000663879">
    <property type="component" value="Unassembled WGS sequence"/>
</dbReference>